<evidence type="ECO:0000313" key="2">
    <source>
        <dbReference type="EMBL" id="MDR7359116.1"/>
    </source>
</evidence>
<reference evidence="2 3" key="1">
    <citation type="submission" date="2023-07" db="EMBL/GenBank/DDBJ databases">
        <title>Sequencing the genomes of 1000 actinobacteria strains.</title>
        <authorList>
            <person name="Klenk H.-P."/>
        </authorList>
    </citation>
    <scope>NUCLEOTIDE SEQUENCE [LARGE SCALE GENOMIC DNA]</scope>
    <source>
        <strain evidence="2 3">DSM 20167</strain>
    </source>
</reference>
<dbReference type="Proteomes" id="UP001183817">
    <property type="component" value="Unassembled WGS sequence"/>
</dbReference>
<feature type="compositionally biased region" description="Low complexity" evidence="1">
    <location>
        <begin position="25"/>
        <end position="39"/>
    </location>
</feature>
<keyword evidence="3" id="KW-1185">Reference proteome</keyword>
<accession>A0ABU2BKE8</accession>
<gene>
    <name evidence="2" type="ORF">J2S64_002807</name>
</gene>
<evidence type="ECO:0000256" key="1">
    <source>
        <dbReference type="SAM" id="MobiDB-lite"/>
    </source>
</evidence>
<sequence length="39" mass="4136">MQGDHHPWVFRAALAGEHAVRGPQSSAPRYARSSSSGSS</sequence>
<name>A0ABU2BKE8_9MICC</name>
<feature type="region of interest" description="Disordered" evidence="1">
    <location>
        <begin position="19"/>
        <end position="39"/>
    </location>
</feature>
<protein>
    <submittedName>
        <fullName evidence="2">Uncharacterized protein</fullName>
    </submittedName>
</protein>
<proteinExistence type="predicted"/>
<comment type="caution">
    <text evidence="2">The sequence shown here is derived from an EMBL/GenBank/DDBJ whole genome shotgun (WGS) entry which is preliminary data.</text>
</comment>
<organism evidence="2 3">
    <name type="scientific">Paeniglutamicibacter sulfureus</name>
    <dbReference type="NCBI Taxonomy" id="43666"/>
    <lineage>
        <taxon>Bacteria</taxon>
        <taxon>Bacillati</taxon>
        <taxon>Actinomycetota</taxon>
        <taxon>Actinomycetes</taxon>
        <taxon>Micrococcales</taxon>
        <taxon>Micrococcaceae</taxon>
        <taxon>Paeniglutamicibacter</taxon>
    </lineage>
</organism>
<evidence type="ECO:0000313" key="3">
    <source>
        <dbReference type="Proteomes" id="UP001183817"/>
    </source>
</evidence>
<dbReference type="EMBL" id="JAVDYI010000001">
    <property type="protein sequence ID" value="MDR7359116.1"/>
    <property type="molecule type" value="Genomic_DNA"/>
</dbReference>